<organism evidence="2 3">
    <name type="scientific">Caenorhabditis japonica</name>
    <dbReference type="NCBI Taxonomy" id="281687"/>
    <lineage>
        <taxon>Eukaryota</taxon>
        <taxon>Metazoa</taxon>
        <taxon>Ecdysozoa</taxon>
        <taxon>Nematoda</taxon>
        <taxon>Chromadorea</taxon>
        <taxon>Rhabditida</taxon>
        <taxon>Rhabditina</taxon>
        <taxon>Rhabditomorpha</taxon>
        <taxon>Rhabditoidea</taxon>
        <taxon>Rhabditidae</taxon>
        <taxon>Peloderinae</taxon>
        <taxon>Caenorhabditis</taxon>
    </lineage>
</organism>
<evidence type="ECO:0000313" key="2">
    <source>
        <dbReference type="EnsemblMetazoa" id="CJA14426a.1"/>
    </source>
</evidence>
<name>A0A8R1DWT6_CAEJA</name>
<sequence>MIYIQRNNSSYKDEPQSSMSQFDATVNSVAHGHAGLPGIFSCDGSPNSTDNLRRKTPSRKAEDSIKATCKECGHDVMYSPQRTWNLMRHVWIMHESSKPYRCSLCDYSHIKPYVRKHID</sequence>
<feature type="region of interest" description="Disordered" evidence="1">
    <location>
        <begin position="40"/>
        <end position="64"/>
    </location>
</feature>
<reference evidence="3" key="1">
    <citation type="submission" date="2010-08" db="EMBL/GenBank/DDBJ databases">
        <authorList>
            <consortium name="Caenorhabditis japonica Sequencing Consortium"/>
            <person name="Wilson R.K."/>
        </authorList>
    </citation>
    <scope>NUCLEOTIDE SEQUENCE [LARGE SCALE GENOMIC DNA]</scope>
    <source>
        <strain evidence="3">DF5081</strain>
    </source>
</reference>
<dbReference type="AlphaFoldDB" id="A0A8R1DWT6"/>
<proteinExistence type="predicted"/>
<accession>A0A8R1DWT6</accession>
<dbReference type="EnsemblMetazoa" id="CJA14426a.1">
    <property type="protein sequence ID" value="CJA14426a.1"/>
    <property type="gene ID" value="WBGene00133630"/>
</dbReference>
<reference evidence="2" key="2">
    <citation type="submission" date="2022-06" db="UniProtKB">
        <authorList>
            <consortium name="EnsemblMetazoa"/>
        </authorList>
    </citation>
    <scope>IDENTIFICATION</scope>
    <source>
        <strain evidence="2">DF5081</strain>
    </source>
</reference>
<dbReference type="Proteomes" id="UP000005237">
    <property type="component" value="Unassembled WGS sequence"/>
</dbReference>
<protein>
    <recommendedName>
        <fullName evidence="4">C2H2-type domain-containing protein</fullName>
    </recommendedName>
</protein>
<evidence type="ECO:0008006" key="4">
    <source>
        <dbReference type="Google" id="ProtNLM"/>
    </source>
</evidence>
<keyword evidence="3" id="KW-1185">Reference proteome</keyword>
<evidence type="ECO:0000313" key="3">
    <source>
        <dbReference type="Proteomes" id="UP000005237"/>
    </source>
</evidence>
<dbReference type="Gene3D" id="3.30.160.60">
    <property type="entry name" value="Classic Zinc Finger"/>
    <property type="match status" value="1"/>
</dbReference>
<evidence type="ECO:0000256" key="1">
    <source>
        <dbReference type="SAM" id="MobiDB-lite"/>
    </source>
</evidence>